<proteinExistence type="predicted"/>
<evidence type="ECO:0000313" key="2">
    <source>
        <dbReference type="Proteomes" id="UP001233172"/>
    </source>
</evidence>
<protein>
    <recommendedName>
        <fullName evidence="3">Peptidase S1 domain-containing protein</fullName>
    </recommendedName>
</protein>
<dbReference type="EMBL" id="JASAOG010000120">
    <property type="protein sequence ID" value="KAK0049883.1"/>
    <property type="molecule type" value="Genomic_DNA"/>
</dbReference>
<dbReference type="AlphaFoldDB" id="A0AAD8B9K4"/>
<dbReference type="InterPro" id="IPR009003">
    <property type="entry name" value="Peptidase_S1_PA"/>
</dbReference>
<sequence length="335" mass="37861">MESANFTSEPSPLSPLELSAKVRQDQGLHEADVSCGDEADLRPIFTTCTKNPEHIGFIPVHQFEACHLPLLYRDLNFVSYVRAMAGFTVRVLVRCISTKRPKEYPGTDNPYPFYHYKGAHFLRVGSGWVDGVGMTFLPENNRKCPCRKCAASEKPSYTWCQFWVHTALHVVYNREEAQHTQCELFYDSDTSRDLVSVLDGVDTVGSCLEDTCSILCVTHDIQVVDKLNLMWAELYQLQESMSKSLTRSGEMGRLSIIVSHPHGSSKRISVGEWTHRQSHGDDWTQYYYTTNTCPGSSGAPVYLLGKERGLQLVTNHPHSARCEDISLNTSGIWWE</sequence>
<evidence type="ECO:0008006" key="3">
    <source>
        <dbReference type="Google" id="ProtNLM"/>
    </source>
</evidence>
<accession>A0AAD8B9K4</accession>
<reference evidence="1" key="2">
    <citation type="submission" date="2023-04" db="EMBL/GenBank/DDBJ databases">
        <authorList>
            <person name="Bu L."/>
            <person name="Lu L."/>
            <person name="Laidemitt M.R."/>
            <person name="Zhang S.M."/>
            <person name="Mutuku M."/>
            <person name="Mkoji G."/>
            <person name="Steinauer M."/>
            <person name="Loker E.S."/>
        </authorList>
    </citation>
    <scope>NUCLEOTIDE SEQUENCE</scope>
    <source>
        <strain evidence="1">KasaAsao</strain>
        <tissue evidence="1">Whole Snail</tissue>
    </source>
</reference>
<keyword evidence="2" id="KW-1185">Reference proteome</keyword>
<organism evidence="1 2">
    <name type="scientific">Biomphalaria pfeifferi</name>
    <name type="common">Bloodfluke planorb</name>
    <name type="synonym">Freshwater snail</name>
    <dbReference type="NCBI Taxonomy" id="112525"/>
    <lineage>
        <taxon>Eukaryota</taxon>
        <taxon>Metazoa</taxon>
        <taxon>Spiralia</taxon>
        <taxon>Lophotrochozoa</taxon>
        <taxon>Mollusca</taxon>
        <taxon>Gastropoda</taxon>
        <taxon>Heterobranchia</taxon>
        <taxon>Euthyneura</taxon>
        <taxon>Panpulmonata</taxon>
        <taxon>Hygrophila</taxon>
        <taxon>Lymnaeoidea</taxon>
        <taxon>Planorbidae</taxon>
        <taxon>Biomphalaria</taxon>
    </lineage>
</organism>
<comment type="caution">
    <text evidence="1">The sequence shown here is derived from an EMBL/GenBank/DDBJ whole genome shotgun (WGS) entry which is preliminary data.</text>
</comment>
<reference evidence="1" key="1">
    <citation type="journal article" date="2023" name="PLoS Negl. Trop. Dis.">
        <title>A genome sequence for Biomphalaria pfeifferi, the major vector snail for the human-infecting parasite Schistosoma mansoni.</title>
        <authorList>
            <person name="Bu L."/>
            <person name="Lu L."/>
            <person name="Laidemitt M.R."/>
            <person name="Zhang S.M."/>
            <person name="Mutuku M."/>
            <person name="Mkoji G."/>
            <person name="Steinauer M."/>
            <person name="Loker E.S."/>
        </authorList>
    </citation>
    <scope>NUCLEOTIDE SEQUENCE</scope>
    <source>
        <strain evidence="1">KasaAsao</strain>
    </source>
</reference>
<dbReference type="SUPFAM" id="SSF50494">
    <property type="entry name" value="Trypsin-like serine proteases"/>
    <property type="match status" value="1"/>
</dbReference>
<dbReference type="Proteomes" id="UP001233172">
    <property type="component" value="Unassembled WGS sequence"/>
</dbReference>
<gene>
    <name evidence="1" type="ORF">Bpfe_020615</name>
</gene>
<evidence type="ECO:0000313" key="1">
    <source>
        <dbReference type="EMBL" id="KAK0049883.1"/>
    </source>
</evidence>
<name>A0AAD8B9K4_BIOPF</name>